<proteinExistence type="predicted"/>
<dbReference type="SUPFAM" id="SSF54928">
    <property type="entry name" value="RNA-binding domain, RBD"/>
    <property type="match status" value="1"/>
</dbReference>
<organism evidence="4 5">
    <name type="scientific">Cordylochernes scorpioides</name>
    <dbReference type="NCBI Taxonomy" id="51811"/>
    <lineage>
        <taxon>Eukaryota</taxon>
        <taxon>Metazoa</taxon>
        <taxon>Ecdysozoa</taxon>
        <taxon>Arthropoda</taxon>
        <taxon>Chelicerata</taxon>
        <taxon>Arachnida</taxon>
        <taxon>Pseudoscorpiones</taxon>
        <taxon>Cheliferoidea</taxon>
        <taxon>Chernetidae</taxon>
        <taxon>Cordylochernes</taxon>
    </lineage>
</organism>
<dbReference type="InterPro" id="IPR035979">
    <property type="entry name" value="RBD_domain_sf"/>
</dbReference>
<name>A0ABY6K4K2_9ARAC</name>
<reference evidence="4 5" key="1">
    <citation type="submission" date="2022-01" db="EMBL/GenBank/DDBJ databases">
        <title>A chromosomal length assembly of Cordylochernes scorpioides.</title>
        <authorList>
            <person name="Zeh D."/>
            <person name="Zeh J."/>
        </authorList>
    </citation>
    <scope>NUCLEOTIDE SEQUENCE [LARGE SCALE GENOMIC DNA]</scope>
    <source>
        <strain evidence="4">IN4F17</strain>
        <tissue evidence="4">Whole Body</tissue>
    </source>
</reference>
<protein>
    <submittedName>
        <fullName evidence="4">HNRNPM</fullName>
    </submittedName>
</protein>
<keyword evidence="5" id="KW-1185">Reference proteome</keyword>
<dbReference type="InterPro" id="IPR012677">
    <property type="entry name" value="Nucleotide-bd_a/b_plait_sf"/>
</dbReference>
<keyword evidence="1 2" id="KW-0694">RNA-binding</keyword>
<evidence type="ECO:0000256" key="1">
    <source>
        <dbReference type="ARBA" id="ARBA00022884"/>
    </source>
</evidence>
<dbReference type="PROSITE" id="PS50102">
    <property type="entry name" value="RRM"/>
    <property type="match status" value="1"/>
</dbReference>
<evidence type="ECO:0000313" key="4">
    <source>
        <dbReference type="EMBL" id="UYV63428.1"/>
    </source>
</evidence>
<accession>A0ABY6K4K2</accession>
<evidence type="ECO:0000256" key="2">
    <source>
        <dbReference type="PROSITE-ProRule" id="PRU00176"/>
    </source>
</evidence>
<dbReference type="InterPro" id="IPR000504">
    <property type="entry name" value="RRM_dom"/>
</dbReference>
<dbReference type="EMBL" id="CP092864">
    <property type="protein sequence ID" value="UYV63428.1"/>
    <property type="molecule type" value="Genomic_DNA"/>
</dbReference>
<evidence type="ECO:0000259" key="3">
    <source>
        <dbReference type="PROSITE" id="PS50102"/>
    </source>
</evidence>
<evidence type="ECO:0000313" key="5">
    <source>
        <dbReference type="Proteomes" id="UP001235939"/>
    </source>
</evidence>
<gene>
    <name evidence="4" type="ORF">LAZ67_2004035</name>
</gene>
<dbReference type="Proteomes" id="UP001235939">
    <property type="component" value="Chromosome 02"/>
</dbReference>
<feature type="domain" description="RRM" evidence="3">
    <location>
        <begin position="111"/>
        <end position="185"/>
    </location>
</feature>
<sequence length="319" mass="33218">MAGNMGMNAPMSMMNSGGGMGGMPSSMGMGTPAAGGMGSMGMGNSSMLGGAASSGYSSGLAPNSSMAAPSPGMGLGMAPASSSAMGYGNDRYDGGRGGGLGNDSFSSGQSDTVLLRNLPTTVTWQMLKDRFRDVGKLLPSTRRIDLLILLLSAGDIRHVDLKGRGMAVMRFGSERDARRAVGRSIPYLLVVFGCWFGCQGWLGRIVSAGDGTLAIARIENAGDACCSTLWCRWSCHKTLLLCLAVNVPKEASNFVRAIIYRSLGCILSRMVASWVSRVPKEACIESLGVPFSCPRTLFCSSLLILSASSCGNLVDDDEG</sequence>
<dbReference type="Gene3D" id="3.30.70.330">
    <property type="match status" value="1"/>
</dbReference>